<dbReference type="PANTHER" id="PTHR39583">
    <property type="entry name" value="TYPE II SECRETION SYSTEM PROTEIN J-RELATED"/>
    <property type="match status" value="1"/>
</dbReference>
<dbReference type="PANTHER" id="PTHR39583:SF2">
    <property type="entry name" value="TYPE II SECRETION SYSTEM PROTEIN J"/>
    <property type="match status" value="1"/>
</dbReference>
<evidence type="ECO:0000256" key="4">
    <source>
        <dbReference type="ARBA" id="ARBA00022519"/>
    </source>
</evidence>
<dbReference type="InterPro" id="IPR051621">
    <property type="entry name" value="T2SS_protein_J"/>
</dbReference>
<keyword evidence="4" id="KW-0997">Cell inner membrane</keyword>
<dbReference type="GO" id="GO:0005886">
    <property type="term" value="C:plasma membrane"/>
    <property type="evidence" value="ECO:0007669"/>
    <property type="project" value="UniProtKB-SubCell"/>
</dbReference>
<evidence type="ECO:0000256" key="2">
    <source>
        <dbReference type="ARBA" id="ARBA00022475"/>
    </source>
</evidence>
<dbReference type="InterPro" id="IPR045584">
    <property type="entry name" value="Pilin-like"/>
</dbReference>
<keyword evidence="2" id="KW-1003">Cell membrane</keyword>
<evidence type="ECO:0000313" key="9">
    <source>
        <dbReference type="EMBL" id="VAX26331.1"/>
    </source>
</evidence>
<evidence type="ECO:0008006" key="10">
    <source>
        <dbReference type="Google" id="ProtNLM"/>
    </source>
</evidence>
<keyword evidence="6 8" id="KW-1133">Transmembrane helix</keyword>
<gene>
    <name evidence="9" type="ORF">MNBD_NITROSPIRAE01-1104</name>
</gene>
<name>A0A3B1CIC5_9ZZZZ</name>
<dbReference type="SUPFAM" id="SSF54523">
    <property type="entry name" value="Pili subunits"/>
    <property type="match status" value="2"/>
</dbReference>
<reference evidence="9" key="1">
    <citation type="submission" date="2018-06" db="EMBL/GenBank/DDBJ databases">
        <authorList>
            <person name="Zhirakovskaya E."/>
        </authorList>
    </citation>
    <scope>NUCLEOTIDE SEQUENCE</scope>
</reference>
<dbReference type="PROSITE" id="PS00409">
    <property type="entry name" value="PROKAR_NTER_METHYL"/>
    <property type="match status" value="1"/>
</dbReference>
<keyword evidence="5 8" id="KW-0812">Transmembrane</keyword>
<dbReference type="Pfam" id="PF07963">
    <property type="entry name" value="N_methyl"/>
    <property type="match status" value="1"/>
</dbReference>
<evidence type="ECO:0000256" key="5">
    <source>
        <dbReference type="ARBA" id="ARBA00022692"/>
    </source>
</evidence>
<dbReference type="AlphaFoldDB" id="A0A3B1CIC5"/>
<evidence type="ECO:0000256" key="8">
    <source>
        <dbReference type="SAM" id="Phobius"/>
    </source>
</evidence>
<organism evidence="9">
    <name type="scientific">hydrothermal vent metagenome</name>
    <dbReference type="NCBI Taxonomy" id="652676"/>
    <lineage>
        <taxon>unclassified sequences</taxon>
        <taxon>metagenomes</taxon>
        <taxon>ecological metagenomes</taxon>
    </lineage>
</organism>
<sequence>MVEGKNSSHSSPLGQAGFTLLELMISLGIVAIIFVVIYGTFSNVHQGTQQMEADAERYRMTRMSLYYIANDLSMFFVSQDPEGNNAKKTMVFNGKNSERLQGNETFPNDAIEFSTVSHRRIGDVPASEQLVMRYALENRYLIQETRFSNGSILVNELAGPIEGLSFRYLPKNSAEWVETWETLGANPKAPTVVEIEFILKVEGHPPRRFKTWVDLPMGL</sequence>
<accession>A0A3B1CIC5</accession>
<proteinExistence type="predicted"/>
<evidence type="ECO:0000256" key="6">
    <source>
        <dbReference type="ARBA" id="ARBA00022989"/>
    </source>
</evidence>
<dbReference type="InterPro" id="IPR012902">
    <property type="entry name" value="N_methyl_site"/>
</dbReference>
<comment type="subcellular location">
    <subcellularLocation>
        <location evidence="1">Cell inner membrane</location>
        <topology evidence="1">Single-pass membrane protein</topology>
    </subcellularLocation>
</comment>
<evidence type="ECO:0000256" key="1">
    <source>
        <dbReference type="ARBA" id="ARBA00004377"/>
    </source>
</evidence>
<protein>
    <recommendedName>
        <fullName evidence="10">Type II secretion system protein J</fullName>
    </recommendedName>
</protein>
<keyword evidence="7 8" id="KW-0472">Membrane</keyword>
<feature type="transmembrane region" description="Helical" evidence="8">
    <location>
        <begin position="20"/>
        <end position="41"/>
    </location>
</feature>
<evidence type="ECO:0000256" key="3">
    <source>
        <dbReference type="ARBA" id="ARBA00022481"/>
    </source>
</evidence>
<dbReference type="NCBIfam" id="TIGR02532">
    <property type="entry name" value="IV_pilin_GFxxxE"/>
    <property type="match status" value="1"/>
</dbReference>
<keyword evidence="3" id="KW-0488">Methylation</keyword>
<dbReference type="EMBL" id="UOGF01000008">
    <property type="protein sequence ID" value="VAX26331.1"/>
    <property type="molecule type" value="Genomic_DNA"/>
</dbReference>
<evidence type="ECO:0000256" key="7">
    <source>
        <dbReference type="ARBA" id="ARBA00023136"/>
    </source>
</evidence>